<keyword evidence="5 9" id="KW-0418">Kinase</keyword>
<keyword evidence="7" id="KW-0289">Folate biosynthesis</keyword>
<evidence type="ECO:0000256" key="1">
    <source>
        <dbReference type="ARBA" id="ARBA00005051"/>
    </source>
</evidence>
<evidence type="ECO:0000256" key="4">
    <source>
        <dbReference type="ARBA" id="ARBA00022741"/>
    </source>
</evidence>
<dbReference type="GO" id="GO:0005524">
    <property type="term" value="F:ATP binding"/>
    <property type="evidence" value="ECO:0007669"/>
    <property type="project" value="UniProtKB-KW"/>
</dbReference>
<dbReference type="EC" id="2.7.6.3" evidence="2"/>
<evidence type="ECO:0000256" key="5">
    <source>
        <dbReference type="ARBA" id="ARBA00022777"/>
    </source>
</evidence>
<dbReference type="NCBIfam" id="TIGR01498">
    <property type="entry name" value="folK"/>
    <property type="match status" value="1"/>
</dbReference>
<evidence type="ECO:0000256" key="2">
    <source>
        <dbReference type="ARBA" id="ARBA00013253"/>
    </source>
</evidence>
<accession>A0A0F7JYV2</accession>
<evidence type="ECO:0000256" key="6">
    <source>
        <dbReference type="ARBA" id="ARBA00022840"/>
    </source>
</evidence>
<sequence>MARVWISLGSNIDRERNIRAALRDLQAQFGHLLISRVYESEAVGFSGDAFYNLVVGADTELPVAELVQLFRTIESTHGRTREGGSFAPRTLDIDLLTYGDRIVDLDGMHLPRDEITRYAFVLLPLTELAGDSRHPELGQTYNEIWQGFDRDSQRLWPVPFDTGLTPDL</sequence>
<proteinExistence type="predicted"/>
<keyword evidence="6" id="KW-0067">ATP-binding</keyword>
<dbReference type="PANTHER" id="PTHR43071">
    <property type="entry name" value="2-AMINO-4-HYDROXY-6-HYDROXYMETHYLDIHYDROPTERIDINE PYROPHOSPHOKINASE"/>
    <property type="match status" value="1"/>
</dbReference>
<gene>
    <name evidence="9" type="ORF">AAY24_15440</name>
</gene>
<evidence type="ECO:0000259" key="8">
    <source>
        <dbReference type="Pfam" id="PF01288"/>
    </source>
</evidence>
<dbReference type="PANTHER" id="PTHR43071:SF2">
    <property type="entry name" value="2-AMINO-4-HYDROXY-6-HYDROXYMETHYLDIHYDROPTERIDINE PYROPHOSPHOKINASE"/>
    <property type="match status" value="1"/>
</dbReference>
<dbReference type="SUPFAM" id="SSF55083">
    <property type="entry name" value="6-hydroxymethyl-7,8-dihydropterin pyrophosphokinase, HPPK"/>
    <property type="match status" value="1"/>
</dbReference>
<dbReference type="Gene3D" id="3.30.70.560">
    <property type="entry name" value="7,8-Dihydro-6-hydroxymethylpterin-pyrophosphokinase HPPK"/>
    <property type="match status" value="1"/>
</dbReference>
<evidence type="ECO:0000313" key="9">
    <source>
        <dbReference type="EMBL" id="AKH21516.1"/>
    </source>
</evidence>
<comment type="pathway">
    <text evidence="1">Cofactor biosynthesis; tetrahydrofolate biosynthesis; 2-amino-4-hydroxy-6-hydroxymethyl-7,8-dihydropteridine diphosphate from 7,8-dihydroneopterin triphosphate: step 4/4.</text>
</comment>
<evidence type="ECO:0000256" key="7">
    <source>
        <dbReference type="ARBA" id="ARBA00022909"/>
    </source>
</evidence>
<name>A0A0F7JYV2_9GAMM</name>
<dbReference type="GO" id="GO:0046656">
    <property type="term" value="P:folic acid biosynthetic process"/>
    <property type="evidence" value="ECO:0007669"/>
    <property type="project" value="UniProtKB-KW"/>
</dbReference>
<reference evidence="9 10" key="1">
    <citation type="journal article" date="2015" name="Genome Announc.">
        <title>Complete Genome Sequence of Sedimenticola thiotaurini Strain SIP-G1, a Polyphosphate- and Polyhydroxyalkanoate-Accumulating Sulfur-Oxidizing Gammaproteobacterium Isolated from Salt Marsh Sediments.</title>
        <authorList>
            <person name="Flood B.E."/>
            <person name="Jones D.S."/>
            <person name="Bailey J.V."/>
        </authorList>
    </citation>
    <scope>NUCLEOTIDE SEQUENCE [LARGE SCALE GENOMIC DNA]</scope>
    <source>
        <strain evidence="9 10">SIP-G1</strain>
    </source>
</reference>
<keyword evidence="4" id="KW-0547">Nucleotide-binding</keyword>
<dbReference type="OrthoDB" id="9790168at2"/>
<evidence type="ECO:0000313" key="10">
    <source>
        <dbReference type="Proteomes" id="UP000034410"/>
    </source>
</evidence>
<dbReference type="UniPathway" id="UPA00077">
    <property type="reaction ID" value="UER00155"/>
</dbReference>
<dbReference type="GO" id="GO:0003848">
    <property type="term" value="F:2-amino-4-hydroxy-6-hydroxymethyldihydropteridine diphosphokinase activity"/>
    <property type="evidence" value="ECO:0007669"/>
    <property type="project" value="UniProtKB-EC"/>
</dbReference>
<dbReference type="EMBL" id="CP011412">
    <property type="protein sequence ID" value="AKH21516.1"/>
    <property type="molecule type" value="Genomic_DNA"/>
</dbReference>
<protein>
    <recommendedName>
        <fullName evidence="2">2-amino-4-hydroxy-6-hydroxymethyldihydropteridine diphosphokinase</fullName>
        <ecNumber evidence="2">2.7.6.3</ecNumber>
    </recommendedName>
</protein>
<dbReference type="PATRIC" id="fig|1543721.4.peg.3179"/>
<feature type="domain" description="7,8-dihydro-6-hydroxymethylpterin-pyrophosphokinase" evidence="8">
    <location>
        <begin position="6"/>
        <end position="129"/>
    </location>
</feature>
<dbReference type="Proteomes" id="UP000034410">
    <property type="component" value="Chromosome"/>
</dbReference>
<dbReference type="KEGG" id="seds:AAY24_15440"/>
<dbReference type="InterPro" id="IPR000550">
    <property type="entry name" value="Hppk"/>
</dbReference>
<dbReference type="CDD" id="cd00483">
    <property type="entry name" value="HPPK"/>
    <property type="match status" value="1"/>
</dbReference>
<dbReference type="GO" id="GO:0016301">
    <property type="term" value="F:kinase activity"/>
    <property type="evidence" value="ECO:0007669"/>
    <property type="project" value="UniProtKB-KW"/>
</dbReference>
<dbReference type="GO" id="GO:0046654">
    <property type="term" value="P:tetrahydrofolate biosynthetic process"/>
    <property type="evidence" value="ECO:0007669"/>
    <property type="project" value="UniProtKB-UniPathway"/>
</dbReference>
<dbReference type="AlphaFoldDB" id="A0A0F7JYV2"/>
<organism evidence="9 10">
    <name type="scientific">Sedimenticola thiotaurini</name>
    <dbReference type="NCBI Taxonomy" id="1543721"/>
    <lineage>
        <taxon>Bacteria</taxon>
        <taxon>Pseudomonadati</taxon>
        <taxon>Pseudomonadota</taxon>
        <taxon>Gammaproteobacteria</taxon>
        <taxon>Chromatiales</taxon>
        <taxon>Sedimenticolaceae</taxon>
        <taxon>Sedimenticola</taxon>
    </lineage>
</organism>
<keyword evidence="10" id="KW-1185">Reference proteome</keyword>
<evidence type="ECO:0000256" key="3">
    <source>
        <dbReference type="ARBA" id="ARBA00022679"/>
    </source>
</evidence>
<dbReference type="InterPro" id="IPR035907">
    <property type="entry name" value="Hppk_sf"/>
</dbReference>
<dbReference type="Pfam" id="PF01288">
    <property type="entry name" value="HPPK"/>
    <property type="match status" value="1"/>
</dbReference>
<dbReference type="RefSeq" id="WP_046860441.1">
    <property type="nucleotide sequence ID" value="NZ_CP011412.1"/>
</dbReference>
<keyword evidence="3" id="KW-0808">Transferase</keyword>